<sequence length="153" mass="16262">MPMSSDNVCQAIWKLEVIIPLHMTSCSTNIIVISISTITAVFGCGVMPPGQGSTRNFNVTLFSLPVFMAFSTAANAPTEAPGISPTADAAKALVTRLVMQAVNDVLSQQGRAALLPDAVISMILDQLTIQVNYEPLQCDMVFCTQNGRCHASS</sequence>
<proteinExistence type="predicted"/>
<keyword evidence="2" id="KW-1185">Reference proteome</keyword>
<evidence type="ECO:0000313" key="1">
    <source>
        <dbReference type="EMBL" id="KAJ1358572.1"/>
    </source>
</evidence>
<dbReference type="EMBL" id="JAHQIW010003404">
    <property type="protein sequence ID" value="KAJ1358572.1"/>
    <property type="molecule type" value="Genomic_DNA"/>
</dbReference>
<reference evidence="1" key="1">
    <citation type="submission" date="2021-06" db="EMBL/GenBank/DDBJ databases">
        <title>Parelaphostrongylus tenuis whole genome reference sequence.</title>
        <authorList>
            <person name="Garwood T.J."/>
            <person name="Larsen P.A."/>
            <person name="Fountain-Jones N.M."/>
            <person name="Garbe J.R."/>
            <person name="Macchietto M.G."/>
            <person name="Kania S.A."/>
            <person name="Gerhold R.W."/>
            <person name="Richards J.E."/>
            <person name="Wolf T.M."/>
        </authorList>
    </citation>
    <scope>NUCLEOTIDE SEQUENCE</scope>
    <source>
        <strain evidence="1">MNPRO001-30</strain>
        <tissue evidence="1">Meninges</tissue>
    </source>
</reference>
<comment type="caution">
    <text evidence="1">The sequence shown here is derived from an EMBL/GenBank/DDBJ whole genome shotgun (WGS) entry which is preliminary data.</text>
</comment>
<evidence type="ECO:0000313" key="2">
    <source>
        <dbReference type="Proteomes" id="UP001196413"/>
    </source>
</evidence>
<dbReference type="AlphaFoldDB" id="A0AAD5QQD4"/>
<organism evidence="1 2">
    <name type="scientific">Parelaphostrongylus tenuis</name>
    <name type="common">Meningeal worm</name>
    <dbReference type="NCBI Taxonomy" id="148309"/>
    <lineage>
        <taxon>Eukaryota</taxon>
        <taxon>Metazoa</taxon>
        <taxon>Ecdysozoa</taxon>
        <taxon>Nematoda</taxon>
        <taxon>Chromadorea</taxon>
        <taxon>Rhabditida</taxon>
        <taxon>Rhabditina</taxon>
        <taxon>Rhabditomorpha</taxon>
        <taxon>Strongyloidea</taxon>
        <taxon>Metastrongylidae</taxon>
        <taxon>Parelaphostrongylus</taxon>
    </lineage>
</organism>
<gene>
    <name evidence="1" type="ORF">KIN20_017039</name>
</gene>
<dbReference type="Proteomes" id="UP001196413">
    <property type="component" value="Unassembled WGS sequence"/>
</dbReference>
<accession>A0AAD5QQD4</accession>
<protein>
    <submittedName>
        <fullName evidence="1">Uncharacterized protein</fullName>
    </submittedName>
</protein>
<name>A0AAD5QQD4_PARTN</name>